<evidence type="ECO:0000256" key="1">
    <source>
        <dbReference type="ARBA" id="ARBA00001933"/>
    </source>
</evidence>
<comment type="similarity">
    <text evidence="2 6">Belongs to the class-III pyridoxal-phosphate-dependent aminotransferase family.</text>
</comment>
<keyword evidence="5 6" id="KW-0663">Pyridoxal phosphate</keyword>
<dbReference type="Proteomes" id="UP001164746">
    <property type="component" value="Chromosome 2"/>
</dbReference>
<keyword evidence="4" id="KW-0808">Transferase</keyword>
<evidence type="ECO:0000313" key="8">
    <source>
        <dbReference type="EMBL" id="WAQ96588.1"/>
    </source>
</evidence>
<feature type="region of interest" description="Disordered" evidence="7">
    <location>
        <begin position="32"/>
        <end position="60"/>
    </location>
</feature>
<evidence type="ECO:0000256" key="7">
    <source>
        <dbReference type="SAM" id="MobiDB-lite"/>
    </source>
</evidence>
<dbReference type="PROSITE" id="PS00600">
    <property type="entry name" value="AA_TRANSFER_CLASS_3"/>
    <property type="match status" value="1"/>
</dbReference>
<evidence type="ECO:0000256" key="5">
    <source>
        <dbReference type="ARBA" id="ARBA00022898"/>
    </source>
</evidence>
<dbReference type="InterPro" id="IPR015421">
    <property type="entry name" value="PyrdxlP-dep_Trfase_major"/>
</dbReference>
<dbReference type="InterPro" id="IPR015424">
    <property type="entry name" value="PyrdxlP-dep_Trfase"/>
</dbReference>
<proteinExistence type="inferred from homology"/>
<comment type="cofactor">
    <cofactor evidence="1">
        <name>pyridoxal 5'-phosphate</name>
        <dbReference type="ChEBI" id="CHEBI:597326"/>
    </cofactor>
</comment>
<dbReference type="Pfam" id="PF00202">
    <property type="entry name" value="Aminotran_3"/>
    <property type="match status" value="1"/>
</dbReference>
<evidence type="ECO:0000256" key="6">
    <source>
        <dbReference type="RuleBase" id="RU003560"/>
    </source>
</evidence>
<accession>A0ABY7DH46</accession>
<gene>
    <name evidence="8" type="ORF">MAR_029278</name>
</gene>
<name>A0ABY7DH46_MYAAR</name>
<dbReference type="SUPFAM" id="SSF53383">
    <property type="entry name" value="PLP-dependent transferases"/>
    <property type="match status" value="1"/>
</dbReference>
<evidence type="ECO:0000256" key="3">
    <source>
        <dbReference type="ARBA" id="ARBA00022576"/>
    </source>
</evidence>
<keyword evidence="9" id="KW-1185">Reference proteome</keyword>
<evidence type="ECO:0000256" key="4">
    <source>
        <dbReference type="ARBA" id="ARBA00022679"/>
    </source>
</evidence>
<dbReference type="Gene3D" id="3.40.640.10">
    <property type="entry name" value="Type I PLP-dependent aspartate aminotransferase-like (Major domain)"/>
    <property type="match status" value="1"/>
</dbReference>
<dbReference type="PANTHER" id="PTHR43206">
    <property type="entry name" value="AMINOTRANSFERASE"/>
    <property type="match status" value="1"/>
</dbReference>
<organism evidence="8 9">
    <name type="scientific">Mya arenaria</name>
    <name type="common">Soft-shell clam</name>
    <dbReference type="NCBI Taxonomy" id="6604"/>
    <lineage>
        <taxon>Eukaryota</taxon>
        <taxon>Metazoa</taxon>
        <taxon>Spiralia</taxon>
        <taxon>Lophotrochozoa</taxon>
        <taxon>Mollusca</taxon>
        <taxon>Bivalvia</taxon>
        <taxon>Autobranchia</taxon>
        <taxon>Heteroconchia</taxon>
        <taxon>Euheterodonta</taxon>
        <taxon>Imparidentia</taxon>
        <taxon>Neoheterodontei</taxon>
        <taxon>Myida</taxon>
        <taxon>Myoidea</taxon>
        <taxon>Myidae</taxon>
        <taxon>Mya</taxon>
    </lineage>
</organism>
<keyword evidence="3" id="KW-0032">Aminotransferase</keyword>
<dbReference type="PANTHER" id="PTHR43206:SF1">
    <property type="entry name" value="4-AMINOBUTYRATE AMINOTRANSFERASE, MITOCHONDRIAL"/>
    <property type="match status" value="1"/>
</dbReference>
<dbReference type="InterPro" id="IPR049704">
    <property type="entry name" value="Aminotrans_3_PPA_site"/>
</dbReference>
<reference evidence="8" key="1">
    <citation type="submission" date="2022-11" db="EMBL/GenBank/DDBJ databases">
        <title>Centuries of genome instability and evolution in soft-shell clam transmissible cancer (bioRxiv).</title>
        <authorList>
            <person name="Hart S.F.M."/>
            <person name="Yonemitsu M.A."/>
            <person name="Giersch R.M."/>
            <person name="Beal B.F."/>
            <person name="Arriagada G."/>
            <person name="Davis B.W."/>
            <person name="Ostrander E.A."/>
            <person name="Goff S.P."/>
            <person name="Metzger M.J."/>
        </authorList>
    </citation>
    <scope>NUCLEOTIDE SEQUENCE</scope>
    <source>
        <strain evidence="8">MELC-2E11</strain>
        <tissue evidence="8">Siphon/mantle</tissue>
    </source>
</reference>
<protein>
    <submittedName>
        <fullName evidence="8">GABT-like protein</fullName>
    </submittedName>
</protein>
<dbReference type="InterPro" id="IPR005814">
    <property type="entry name" value="Aminotrans_3"/>
</dbReference>
<dbReference type="InterPro" id="IPR015422">
    <property type="entry name" value="PyrdxlP-dep_Trfase_small"/>
</dbReference>
<sequence>MAAATTRRLCATSRILNSPFWTSRRTPDERCLWTSVPKQSPIGSEPEPESPRMKTEVPGPTSQHLLKELDKIQNVGSVHFFCDYEKSKGNYVVDVDGNVMLDLFTQISSLPLGYNHPAMIAAATDPANLATFVNRPALGVYPPADWVARLQGALIDIAPPGFRHVQTMACGACSVEHGMKAMFIKYMSDRRGGAPFTKEEMDTSLRNQQPGAPNLSVLSFDNAFHGRTMGCLGLTHTKWIHKIDFPAPDWPIARFPVLQYPLEDFVEENIAEEKMCLEMVEDLIEKWGRKGMPVAGVAVEPIQGEGGDNMASQDFFQGLRDITNQRGIGLLMDEVQTGCGATGTFWAHEQFNLTDTPDVVTFSKKMLTGGFFHKDSFKPKEGYRIFNTWVGDPAKVSLLEAVVKVIQTDGLLDQARGLGTHCAIDFNEAAIRDKVMARLREKGVHTGGSGVSTLRFRPALILQTKHVDIFLDRVDSILSKLDKTA</sequence>
<dbReference type="CDD" id="cd00610">
    <property type="entry name" value="OAT_like"/>
    <property type="match status" value="1"/>
</dbReference>
<dbReference type="EMBL" id="CP111013">
    <property type="protein sequence ID" value="WAQ96588.1"/>
    <property type="molecule type" value="Genomic_DNA"/>
</dbReference>
<evidence type="ECO:0000256" key="2">
    <source>
        <dbReference type="ARBA" id="ARBA00008954"/>
    </source>
</evidence>
<dbReference type="Gene3D" id="3.90.1150.10">
    <property type="entry name" value="Aspartate Aminotransferase, domain 1"/>
    <property type="match status" value="2"/>
</dbReference>
<dbReference type="PIRSF" id="PIRSF000521">
    <property type="entry name" value="Transaminase_4ab_Lys_Orn"/>
    <property type="match status" value="1"/>
</dbReference>
<evidence type="ECO:0000313" key="9">
    <source>
        <dbReference type="Proteomes" id="UP001164746"/>
    </source>
</evidence>